<keyword evidence="2" id="KW-1133">Transmembrane helix</keyword>
<dbReference type="AlphaFoldDB" id="A0A2S0MFU6"/>
<accession>A0A2S0MFU6</accession>
<proteinExistence type="predicted"/>
<feature type="compositionally biased region" description="Basic and acidic residues" evidence="1">
    <location>
        <begin position="40"/>
        <end position="51"/>
    </location>
</feature>
<keyword evidence="2" id="KW-0472">Membrane</keyword>
<reference evidence="3 4" key="1">
    <citation type="submission" date="2018-03" db="EMBL/GenBank/DDBJ databases">
        <title>Genome sequencing of Ottowia sp.</title>
        <authorList>
            <person name="Kim S.-J."/>
            <person name="Heo J."/>
            <person name="Kwon S.-W."/>
        </authorList>
    </citation>
    <scope>NUCLEOTIDE SEQUENCE [LARGE SCALE GENOMIC DNA]</scope>
    <source>
        <strain evidence="3 4">KADR8-3</strain>
    </source>
</reference>
<dbReference type="EMBL" id="CP027666">
    <property type="protein sequence ID" value="AVO34677.1"/>
    <property type="molecule type" value="Genomic_DNA"/>
</dbReference>
<feature type="region of interest" description="Disordered" evidence="1">
    <location>
        <begin position="1"/>
        <end position="68"/>
    </location>
</feature>
<feature type="compositionally biased region" description="Low complexity" evidence="1">
    <location>
        <begin position="52"/>
        <end position="68"/>
    </location>
</feature>
<feature type="transmembrane region" description="Helical" evidence="2">
    <location>
        <begin position="75"/>
        <end position="94"/>
    </location>
</feature>
<protein>
    <recommendedName>
        <fullName evidence="5">Heme biosynthesis operon protein HemX</fullName>
    </recommendedName>
</protein>
<evidence type="ECO:0000256" key="2">
    <source>
        <dbReference type="SAM" id="Phobius"/>
    </source>
</evidence>
<organism evidence="3 4">
    <name type="scientific">Ottowia oryzae</name>
    <dbReference type="NCBI Taxonomy" id="2109914"/>
    <lineage>
        <taxon>Bacteria</taxon>
        <taxon>Pseudomonadati</taxon>
        <taxon>Pseudomonadota</taxon>
        <taxon>Betaproteobacteria</taxon>
        <taxon>Burkholderiales</taxon>
        <taxon>Comamonadaceae</taxon>
        <taxon>Ottowia</taxon>
    </lineage>
</organism>
<evidence type="ECO:0000313" key="4">
    <source>
        <dbReference type="Proteomes" id="UP000239709"/>
    </source>
</evidence>
<dbReference type="PANTHER" id="PTHR38043">
    <property type="entry name" value="PROTEIN HEMX"/>
    <property type="match status" value="1"/>
</dbReference>
<evidence type="ECO:0000256" key="1">
    <source>
        <dbReference type="SAM" id="MobiDB-lite"/>
    </source>
</evidence>
<dbReference type="Pfam" id="PF04375">
    <property type="entry name" value="HemX"/>
    <property type="match status" value="1"/>
</dbReference>
<sequence length="404" mass="42501">MTPDSDKPTPSPGLPAAPEAGGAVVAAPQAPTEPAGAADRAADRTADRPAGRPDIPAASSPAHTAPPHRLGMQPAMIAGWSVALVALTVSILLWQRVSGMQETLARQNAESGKQAAEARAVARQADDAVRDAAARLAALDARMADMAGYRSQLQELAQSASRARDENLAVDLEAALRLAQDQSQLTGSTAPLLAALRTADRRLGRSQDPRLGVAARAVARDLERVKTATVTDTAGLLGRIDQLLRQVDDLPVANDVGRASVASRQREAAAAEPANWWGRTWAAFRAEAESLLRVSRVERPEATMLTPDQAFFVRENLKLRLQGARLGFLARQYEAARSDLSAASTALGTWFDPASRRTQTAATLLQEAMAQSKSADLPRVEDSLVALGNAASGPGSSVGNGRSN</sequence>
<dbReference type="OrthoDB" id="9787650at2"/>
<dbReference type="PANTHER" id="PTHR38043:SF1">
    <property type="entry name" value="PROTEIN HEMX"/>
    <property type="match status" value="1"/>
</dbReference>
<dbReference type="Proteomes" id="UP000239709">
    <property type="component" value="Chromosome"/>
</dbReference>
<dbReference type="KEGG" id="otk:C6570_10915"/>
<keyword evidence="4" id="KW-1185">Reference proteome</keyword>
<keyword evidence="2" id="KW-0812">Transmembrane</keyword>
<dbReference type="InterPro" id="IPR007470">
    <property type="entry name" value="HemX"/>
</dbReference>
<name>A0A2S0MFU6_9BURK</name>
<feature type="compositionally biased region" description="Low complexity" evidence="1">
    <location>
        <begin position="16"/>
        <end position="39"/>
    </location>
</feature>
<evidence type="ECO:0000313" key="3">
    <source>
        <dbReference type="EMBL" id="AVO34677.1"/>
    </source>
</evidence>
<evidence type="ECO:0008006" key="5">
    <source>
        <dbReference type="Google" id="ProtNLM"/>
    </source>
</evidence>
<gene>
    <name evidence="3" type="ORF">C6570_10915</name>
</gene>